<evidence type="ECO:0000313" key="2">
    <source>
        <dbReference type="Proteomes" id="UP000287144"/>
    </source>
</evidence>
<proteinExistence type="predicted"/>
<name>A0A428RE93_9HYPO</name>
<comment type="caution">
    <text evidence="1">The sequence shown here is derived from an EMBL/GenBank/DDBJ whole genome shotgun (WGS) entry which is preliminary data.</text>
</comment>
<dbReference type="STRING" id="1325735.A0A428RE93"/>
<keyword evidence="2" id="KW-1185">Reference proteome</keyword>
<dbReference type="AlphaFoldDB" id="A0A428RE93"/>
<accession>A0A428RE93</accession>
<gene>
    <name evidence="1" type="ORF">CEP52_017823</name>
</gene>
<feature type="non-terminal residue" evidence="1">
    <location>
        <position position="423"/>
    </location>
</feature>
<organism evidence="1 2">
    <name type="scientific">Fusarium oligoseptatum</name>
    <dbReference type="NCBI Taxonomy" id="2604345"/>
    <lineage>
        <taxon>Eukaryota</taxon>
        <taxon>Fungi</taxon>
        <taxon>Dikarya</taxon>
        <taxon>Ascomycota</taxon>
        <taxon>Pezizomycotina</taxon>
        <taxon>Sordariomycetes</taxon>
        <taxon>Hypocreomycetidae</taxon>
        <taxon>Hypocreales</taxon>
        <taxon>Nectriaceae</taxon>
        <taxon>Fusarium</taxon>
        <taxon>Fusarium solani species complex</taxon>
    </lineage>
</organism>
<evidence type="ECO:0000313" key="1">
    <source>
        <dbReference type="EMBL" id="RSL75840.1"/>
    </source>
</evidence>
<dbReference type="Proteomes" id="UP000287144">
    <property type="component" value="Unassembled WGS sequence"/>
</dbReference>
<feature type="non-terminal residue" evidence="1">
    <location>
        <position position="1"/>
    </location>
</feature>
<dbReference type="EMBL" id="NKCK01000999">
    <property type="protein sequence ID" value="RSL75840.1"/>
    <property type="molecule type" value="Genomic_DNA"/>
</dbReference>
<protein>
    <submittedName>
        <fullName evidence="1">Uncharacterized protein</fullName>
    </submittedName>
</protein>
<sequence>TKGLAMVFYITSYATKLDTPMWRRIAHAAEVFRQLREDAASRHDVSATGGQGAQRPAVLNQSRQFLMRVANRIFSERQLSAVEVCYHMLGYQTDFTNVPHWSFLNLTALYWAIFRRWRHLRRQAGEETEGEEPPETVQLREGGRTLLYLDAYAYRGHVLRGMCLYDYMSMVSLVRNRGRDEDENHISLEGPSPECYGWFQKLRRPHEYAVPIFQGFISDDHRDEHPVYFRRNSVLHLALFVPWDRFLSNTHGDVADIWLRYEASLCRRLRFHVSNISLLSKSAEDARKDARLWASRSEGDDTVDVDFPLDEDDDGEERTTIAEHHQNFAAVLHTLQNAVRGSDATRGSPVLTNFMRDLLEETSAEEDKPFMQRPDSFYQQIRRAQDAPLCHLQTLSVEDVQAAAKAQEMLHLQMLDEIETGPQ</sequence>
<reference evidence="1 2" key="1">
    <citation type="submission" date="2017-06" db="EMBL/GenBank/DDBJ databases">
        <title>Comparative genomic analysis of Ambrosia Fusariam Clade fungi.</title>
        <authorList>
            <person name="Stajich J.E."/>
            <person name="Carrillo J."/>
            <person name="Kijimoto T."/>
            <person name="Eskalen A."/>
            <person name="O'Donnell K."/>
            <person name="Kasson M."/>
        </authorList>
    </citation>
    <scope>NUCLEOTIDE SEQUENCE [LARGE SCALE GENOMIC DNA]</scope>
    <source>
        <strain evidence="1 2">NRRL62579</strain>
    </source>
</reference>